<protein>
    <submittedName>
        <fullName evidence="3">DUF4148 domain-containing protein</fullName>
    </submittedName>
</protein>
<organism evidence="3 4">
    <name type="scientific">Corticibacter populi</name>
    <dbReference type="NCBI Taxonomy" id="1550736"/>
    <lineage>
        <taxon>Bacteria</taxon>
        <taxon>Pseudomonadati</taxon>
        <taxon>Pseudomonadota</taxon>
        <taxon>Betaproteobacteria</taxon>
        <taxon>Burkholderiales</taxon>
        <taxon>Comamonadaceae</taxon>
        <taxon>Corticibacter</taxon>
    </lineage>
</organism>
<dbReference type="RefSeq" id="WP_122230025.1">
    <property type="nucleotide sequence ID" value="NZ_RDQO01000004.1"/>
</dbReference>
<feature type="chain" id="PRO_5018060150" evidence="2">
    <location>
        <begin position="24"/>
        <end position="99"/>
    </location>
</feature>
<feature type="region of interest" description="Disordered" evidence="1">
    <location>
        <begin position="69"/>
        <end position="99"/>
    </location>
</feature>
<dbReference type="EMBL" id="RDQO01000004">
    <property type="protein sequence ID" value="RMX04780.1"/>
    <property type="molecule type" value="Genomic_DNA"/>
</dbReference>
<accession>A0A3M6QNY4</accession>
<keyword evidence="4" id="KW-1185">Reference proteome</keyword>
<evidence type="ECO:0000313" key="3">
    <source>
        <dbReference type="EMBL" id="RMX04780.1"/>
    </source>
</evidence>
<evidence type="ECO:0000256" key="2">
    <source>
        <dbReference type="SAM" id="SignalP"/>
    </source>
</evidence>
<proteinExistence type="predicted"/>
<sequence length="99" mass="10628">MKKIARIISMAAIAAAAASAAHAAAYGDDSVGDFDRQALSTHDRAEVQKEARAAIAQHAFRDDVTADFDRQQAGSQLSRERVHAQAVEAVRQHRIDTGS</sequence>
<evidence type="ECO:0000256" key="1">
    <source>
        <dbReference type="SAM" id="MobiDB-lite"/>
    </source>
</evidence>
<gene>
    <name evidence="3" type="ORF">D8I35_12995</name>
</gene>
<feature type="compositionally biased region" description="Basic and acidic residues" evidence="1">
    <location>
        <begin position="90"/>
        <end position="99"/>
    </location>
</feature>
<dbReference type="AlphaFoldDB" id="A0A3M6QNY4"/>
<feature type="signal peptide" evidence="2">
    <location>
        <begin position="1"/>
        <end position="23"/>
    </location>
</feature>
<evidence type="ECO:0000313" key="4">
    <source>
        <dbReference type="Proteomes" id="UP000278006"/>
    </source>
</evidence>
<comment type="caution">
    <text evidence="3">The sequence shown here is derived from an EMBL/GenBank/DDBJ whole genome shotgun (WGS) entry which is preliminary data.</text>
</comment>
<reference evidence="3 4" key="1">
    <citation type="submission" date="2018-10" db="EMBL/GenBank/DDBJ databases">
        <title>Draft genome of Cortibacter populi DSM10536.</title>
        <authorList>
            <person name="Bernier A.-M."/>
            <person name="Bernard K."/>
        </authorList>
    </citation>
    <scope>NUCLEOTIDE SEQUENCE [LARGE SCALE GENOMIC DNA]</scope>
    <source>
        <strain evidence="3 4">DSM 105136</strain>
    </source>
</reference>
<dbReference type="Proteomes" id="UP000278006">
    <property type="component" value="Unassembled WGS sequence"/>
</dbReference>
<name>A0A3M6QNY4_9BURK</name>
<keyword evidence="2" id="KW-0732">Signal</keyword>